<dbReference type="InterPro" id="IPR000415">
    <property type="entry name" value="Nitroreductase-like"/>
</dbReference>
<protein>
    <submittedName>
        <fullName evidence="2">Cob(II)yrinic acid a,c-diamide reductase</fullName>
    </submittedName>
</protein>
<sequence length="210" mass="23444">MTTFDASFIEDLDTLFAWRRDVRHFRSDPLEPGLLDELLARAELAPSVGNSQPWRWVRVDSAEARAHIRRNFVECNAEALDGYAGERKRAYAELKLSGLDDAPIQLAVFTDHAGTQGHGLGKRTMPETLDYSTVTAVTTLWLAARARGVGVGWVSILDAPTVATDLGVPDTWRLTAYLCLGYPTEADDIPELERVGWQERTDADARRFVR</sequence>
<feature type="domain" description="Nitroreductase" evidence="1">
    <location>
        <begin position="17"/>
        <end position="182"/>
    </location>
</feature>
<reference evidence="2 3" key="1">
    <citation type="submission" date="2015-05" db="EMBL/GenBank/DDBJ databases">
        <title>Draft genome sequence of the bacterium Gordonia jacobaea a new member of the Gordonia genus.</title>
        <authorList>
            <person name="Jimenez-Galisteo G."/>
            <person name="Dominguez A."/>
            <person name="Munoz E."/>
            <person name="Vinas M."/>
        </authorList>
    </citation>
    <scope>NUCLEOTIDE SEQUENCE [LARGE SCALE GENOMIC DNA]</scope>
    <source>
        <strain evidence="3">mv1</strain>
    </source>
</reference>
<dbReference type="EMBL" id="LDTZ01000015">
    <property type="protein sequence ID" value="KNA92044.1"/>
    <property type="molecule type" value="Genomic_DNA"/>
</dbReference>
<gene>
    <name evidence="2" type="ORF">ABW18_07705</name>
</gene>
<accession>A0ABR5IE75</accession>
<dbReference type="InterPro" id="IPR029479">
    <property type="entry name" value="Nitroreductase"/>
</dbReference>
<keyword evidence="3" id="KW-1185">Reference proteome</keyword>
<evidence type="ECO:0000259" key="1">
    <source>
        <dbReference type="Pfam" id="PF00881"/>
    </source>
</evidence>
<evidence type="ECO:0000313" key="3">
    <source>
        <dbReference type="Proteomes" id="UP000037247"/>
    </source>
</evidence>
<dbReference type="Gene3D" id="3.40.109.10">
    <property type="entry name" value="NADH Oxidase"/>
    <property type="match status" value="1"/>
</dbReference>
<dbReference type="Pfam" id="PF00881">
    <property type="entry name" value="Nitroreductase"/>
    <property type="match status" value="1"/>
</dbReference>
<dbReference type="RefSeq" id="WP_049698375.1">
    <property type="nucleotide sequence ID" value="NZ_JAQDQF010000009.1"/>
</dbReference>
<dbReference type="InterPro" id="IPR050627">
    <property type="entry name" value="Nitroreductase/BluB"/>
</dbReference>
<evidence type="ECO:0000313" key="2">
    <source>
        <dbReference type="EMBL" id="KNA92044.1"/>
    </source>
</evidence>
<dbReference type="Proteomes" id="UP000037247">
    <property type="component" value="Unassembled WGS sequence"/>
</dbReference>
<name>A0ABR5IE75_9ACTN</name>
<comment type="caution">
    <text evidence="2">The sequence shown here is derived from an EMBL/GenBank/DDBJ whole genome shotgun (WGS) entry which is preliminary data.</text>
</comment>
<dbReference type="NCBIfam" id="TIGR02476">
    <property type="entry name" value="BluB"/>
    <property type="match status" value="1"/>
</dbReference>
<proteinExistence type="predicted"/>
<dbReference type="PANTHER" id="PTHR23026:SF123">
    <property type="entry name" value="NAD(P)H NITROREDUCTASE RV3131-RELATED"/>
    <property type="match status" value="1"/>
</dbReference>
<organism evidence="2 3">
    <name type="scientific">Gordonia jacobaea</name>
    <dbReference type="NCBI Taxonomy" id="122202"/>
    <lineage>
        <taxon>Bacteria</taxon>
        <taxon>Bacillati</taxon>
        <taxon>Actinomycetota</taxon>
        <taxon>Actinomycetes</taxon>
        <taxon>Mycobacteriales</taxon>
        <taxon>Gordoniaceae</taxon>
        <taxon>Gordonia</taxon>
    </lineage>
</organism>
<dbReference type="SUPFAM" id="SSF55469">
    <property type="entry name" value="FMN-dependent nitroreductase-like"/>
    <property type="match status" value="1"/>
</dbReference>
<dbReference type="PANTHER" id="PTHR23026">
    <property type="entry name" value="NADPH NITROREDUCTASE"/>
    <property type="match status" value="1"/>
</dbReference>
<dbReference type="InterPro" id="IPR012825">
    <property type="entry name" value="BluB"/>
</dbReference>